<sequence>MGGKQIRPATVWKTKTEELRNHLFNNRKVATPPWYEILSSCPPAETLVRTVPVRHHQAAPKKKAAKPRNLYRPQPISYPEDKLRRVFYKDHPWELARPRVLVESDGKDYQFIDWSRGLRQPGIPLSGESVVQRQLWRMENENMSRQQAYDVTRREFYRLRQEEEVEKRIAKEEAQHVGAYFGKSRLEVGMLLEDSEYENWKVWAGKEAQKREMTLAAQNDEAEEAPRPVEELVQ</sequence>
<evidence type="ECO:0000256" key="2">
    <source>
        <dbReference type="ARBA" id="ARBA00009864"/>
    </source>
</evidence>
<keyword evidence="3 6" id="KW-0689">Ribosomal protein</keyword>
<reference evidence="8" key="1">
    <citation type="submission" date="2020-03" db="EMBL/GenBank/DDBJ databases">
        <title>Site-based positive gene gene selection in Geosmithia morbida across the United States reveals a broad range of putative effectors and factors for local host and environmental adapation.</title>
        <authorList>
            <person name="Onufrak A."/>
            <person name="Murdoch R.W."/>
            <person name="Gazis R."/>
            <person name="Huff M."/>
            <person name="Staton M."/>
            <person name="Klingeman W."/>
            <person name="Hadziabdic D."/>
        </authorList>
    </citation>
    <scope>NUCLEOTIDE SEQUENCE</scope>
    <source>
        <strain evidence="8">1262</strain>
    </source>
</reference>
<dbReference type="InterPro" id="IPR016939">
    <property type="entry name" value="Ribosomal_mS23_fun"/>
</dbReference>
<evidence type="ECO:0000256" key="5">
    <source>
        <dbReference type="ARBA" id="ARBA00023274"/>
    </source>
</evidence>
<evidence type="ECO:0000256" key="3">
    <source>
        <dbReference type="ARBA" id="ARBA00022980"/>
    </source>
</evidence>
<evidence type="ECO:0000256" key="6">
    <source>
        <dbReference type="PIRNR" id="PIRNR029764"/>
    </source>
</evidence>
<comment type="subcellular location">
    <subcellularLocation>
        <location evidence="1 6">Mitochondrion</location>
    </subcellularLocation>
</comment>
<accession>A0A9P4YN51</accession>
<keyword evidence="5 6" id="KW-0687">Ribonucleoprotein</keyword>
<dbReference type="RefSeq" id="XP_035318169.1">
    <property type="nucleotide sequence ID" value="XM_035466621.1"/>
</dbReference>
<name>A0A9P4YN51_9HYPO</name>
<comment type="subunit">
    <text evidence="6">Component of the mitochondrial small ribosomal subunit.</text>
</comment>
<proteinExistence type="inferred from homology"/>
<comment type="caution">
    <text evidence="8">The sequence shown here is derived from an EMBL/GenBank/DDBJ whole genome shotgun (WGS) entry which is preliminary data.</text>
</comment>
<gene>
    <name evidence="8" type="ORF">GMORB2_4647</name>
</gene>
<evidence type="ECO:0000256" key="4">
    <source>
        <dbReference type="ARBA" id="ARBA00023128"/>
    </source>
</evidence>
<dbReference type="CDD" id="cd23701">
    <property type="entry name" value="At1g26750"/>
    <property type="match status" value="1"/>
</dbReference>
<evidence type="ECO:0000256" key="1">
    <source>
        <dbReference type="ARBA" id="ARBA00004173"/>
    </source>
</evidence>
<evidence type="ECO:0000256" key="7">
    <source>
        <dbReference type="SAM" id="MobiDB-lite"/>
    </source>
</evidence>
<dbReference type="PANTHER" id="PTHR37799:SF1">
    <property type="entry name" value="SMALL RIBOSOMAL SUBUNIT PROTEIN MS23"/>
    <property type="match status" value="1"/>
</dbReference>
<protein>
    <recommendedName>
        <fullName evidence="6">37S ribosomal protein S25, mitochondrial</fullName>
    </recommendedName>
</protein>
<feature type="region of interest" description="Disordered" evidence="7">
    <location>
        <begin position="213"/>
        <end position="234"/>
    </location>
</feature>
<dbReference type="OrthoDB" id="5542239at2759"/>
<dbReference type="GO" id="GO:0005763">
    <property type="term" value="C:mitochondrial small ribosomal subunit"/>
    <property type="evidence" value="ECO:0007669"/>
    <property type="project" value="UniProtKB-UniRule"/>
</dbReference>
<dbReference type="Proteomes" id="UP000749293">
    <property type="component" value="Unassembled WGS sequence"/>
</dbReference>
<comment type="similarity">
    <text evidence="2">Belongs to the mitochondrion-specific ribosomal protein mS23 family.</text>
</comment>
<evidence type="ECO:0000313" key="9">
    <source>
        <dbReference type="Proteomes" id="UP000749293"/>
    </source>
</evidence>
<keyword evidence="9" id="KW-1185">Reference proteome</keyword>
<dbReference type="PANTHER" id="PTHR37799">
    <property type="entry name" value="37S RIBOSOMAL PROTEIN S25, MITOCHONDRIAL"/>
    <property type="match status" value="1"/>
</dbReference>
<organism evidence="8 9">
    <name type="scientific">Geosmithia morbida</name>
    <dbReference type="NCBI Taxonomy" id="1094350"/>
    <lineage>
        <taxon>Eukaryota</taxon>
        <taxon>Fungi</taxon>
        <taxon>Dikarya</taxon>
        <taxon>Ascomycota</taxon>
        <taxon>Pezizomycotina</taxon>
        <taxon>Sordariomycetes</taxon>
        <taxon>Hypocreomycetidae</taxon>
        <taxon>Hypocreales</taxon>
        <taxon>Bionectriaceae</taxon>
        <taxon>Geosmithia</taxon>
    </lineage>
</organism>
<dbReference type="PIRSF" id="PIRSF029764">
    <property type="entry name" value="RSM25"/>
    <property type="match status" value="1"/>
</dbReference>
<keyword evidence="4 6" id="KW-0496">Mitochondrion</keyword>
<evidence type="ECO:0000313" key="8">
    <source>
        <dbReference type="EMBL" id="KAF4119517.1"/>
    </source>
</evidence>
<dbReference type="AlphaFoldDB" id="A0A9P4YN51"/>
<dbReference type="InterPro" id="IPR059242">
    <property type="entry name" value="mS23_dom"/>
</dbReference>
<dbReference type="GeneID" id="55970875"/>
<dbReference type="GO" id="GO:0003735">
    <property type="term" value="F:structural constituent of ribosome"/>
    <property type="evidence" value="ECO:0007669"/>
    <property type="project" value="UniProtKB-UniRule"/>
</dbReference>
<dbReference type="EMBL" id="JAANYQ010000023">
    <property type="protein sequence ID" value="KAF4119517.1"/>
    <property type="molecule type" value="Genomic_DNA"/>
</dbReference>
<dbReference type="Pfam" id="PF13741">
    <property type="entry name" value="MRP-S25"/>
    <property type="match status" value="1"/>
</dbReference>
<feature type="compositionally biased region" description="Basic and acidic residues" evidence="7">
    <location>
        <begin position="224"/>
        <end position="234"/>
    </location>
</feature>